<dbReference type="EMBL" id="GANO01002734">
    <property type="protein sequence ID" value="JAB57137.1"/>
    <property type="molecule type" value="mRNA"/>
</dbReference>
<sequence>MPLFDSLLQEKPAITFEIGNAFTKLGFAGESYPRIIIPSDITNCEHQTTKKVYDYDNEDQLYDQLVEFIKTIFFKYILVSPKDQKIVIVESVLNPTIIRENIAKVLFCHFEVASVYFVPTHLVVLTTLAVDTALVVDIGYKEAVVMPVYSGVQVLKAWEAQPLAAESIHDEIKKQLILNGIADEKLTDYVIEDIKVRTCFVTTADRAIKFRTNEAFQHCPDVDYPIKGDEVIQMPGILRETAFEVLFPDDNDHLGLPEIILNSILKCPLDMRQSLAENILLIGGSTMVPGLMSRLKTELLSLVNSDLYKDRLFVKIFKFHTAPSKPNFTAWLGGSIYGATDLVISRSISRENYAKSQKLPDWTNYDECRSHGRV</sequence>
<organism evidence="2">
    <name type="scientific">Corethrella appendiculata</name>
    <dbReference type="NCBI Taxonomy" id="1370023"/>
    <lineage>
        <taxon>Eukaryota</taxon>
        <taxon>Metazoa</taxon>
        <taxon>Ecdysozoa</taxon>
        <taxon>Arthropoda</taxon>
        <taxon>Hexapoda</taxon>
        <taxon>Insecta</taxon>
        <taxon>Pterygota</taxon>
        <taxon>Neoptera</taxon>
        <taxon>Endopterygota</taxon>
        <taxon>Diptera</taxon>
        <taxon>Nematocera</taxon>
        <taxon>Culicoidea</taxon>
        <taxon>Chaoboridae</taxon>
        <taxon>Corethrella</taxon>
    </lineage>
</organism>
<accession>U5EI79</accession>
<dbReference type="PANTHER" id="PTHR11937">
    <property type="entry name" value="ACTIN"/>
    <property type="match status" value="1"/>
</dbReference>
<evidence type="ECO:0000313" key="2">
    <source>
        <dbReference type="EMBL" id="JAB57137.1"/>
    </source>
</evidence>
<dbReference type="Gene3D" id="3.90.640.10">
    <property type="entry name" value="Actin, Chain A, domain 4"/>
    <property type="match status" value="1"/>
</dbReference>
<evidence type="ECO:0000256" key="1">
    <source>
        <dbReference type="RuleBase" id="RU000487"/>
    </source>
</evidence>
<name>U5EI79_9DIPT</name>
<dbReference type="Gene3D" id="3.30.420.40">
    <property type="match status" value="2"/>
</dbReference>
<dbReference type="InterPro" id="IPR004000">
    <property type="entry name" value="Actin"/>
</dbReference>
<protein>
    <submittedName>
        <fullName evidence="2">Putative actin-related protein 10</fullName>
    </submittedName>
</protein>
<comment type="similarity">
    <text evidence="1">Belongs to the actin family.</text>
</comment>
<dbReference type="InterPro" id="IPR043129">
    <property type="entry name" value="ATPase_NBD"/>
</dbReference>
<reference evidence="2" key="1">
    <citation type="journal article" date="2014" name="Insect Biochem. Mol. Biol.">
        <title>An insight into the sialome of the frog biting fly, Corethrella appendiculata.</title>
        <authorList>
            <person name="Ribeiro J.M.C."/>
            <person name="Chagas A.C."/>
            <person name="Pham V.M."/>
            <person name="Lounibos L.P."/>
            <person name="Calvo E."/>
        </authorList>
    </citation>
    <scope>NUCLEOTIDE SEQUENCE</scope>
    <source>
        <tissue evidence="2">Salivary glands</tissue>
    </source>
</reference>
<dbReference type="SMART" id="SM00268">
    <property type="entry name" value="ACTIN"/>
    <property type="match status" value="1"/>
</dbReference>
<dbReference type="SUPFAM" id="SSF53067">
    <property type="entry name" value="Actin-like ATPase domain"/>
    <property type="match status" value="2"/>
</dbReference>
<dbReference type="CDD" id="cd10207">
    <property type="entry name" value="ASKHA_NBD_Arp10"/>
    <property type="match status" value="1"/>
</dbReference>
<proteinExistence type="evidence at transcript level"/>
<dbReference type="Pfam" id="PF00022">
    <property type="entry name" value="Actin"/>
    <property type="match status" value="1"/>
</dbReference>
<dbReference type="AlphaFoldDB" id="U5EI79"/>